<reference evidence="1" key="1">
    <citation type="journal article" date="2021" name="Microb. Physiol.">
        <title>Proteogenomic Insights into the Physiology of Marine, Sulfate-Reducing, Filamentous Desulfonema limicola and Desulfonema magnum.</title>
        <authorList>
            <person name="Schnaars V."/>
            <person name="Wohlbrand L."/>
            <person name="Scheve S."/>
            <person name="Hinrichs C."/>
            <person name="Reinhardt R."/>
            <person name="Rabus R."/>
        </authorList>
    </citation>
    <scope>NUCLEOTIDE SEQUENCE</scope>
    <source>
        <strain evidence="1">4be13</strain>
    </source>
</reference>
<dbReference type="KEGG" id="dmm:dnm_076870"/>
<dbReference type="EMBL" id="CP061800">
    <property type="protein sequence ID" value="QTA91615.1"/>
    <property type="molecule type" value="Genomic_DNA"/>
</dbReference>
<protein>
    <submittedName>
        <fullName evidence="1">Uncharacterized protein</fullName>
    </submittedName>
</protein>
<keyword evidence="2" id="KW-1185">Reference proteome</keyword>
<dbReference type="Proteomes" id="UP000663722">
    <property type="component" value="Chromosome"/>
</dbReference>
<name>A0A975BUZ0_9BACT</name>
<sequence>MPPPRGLAEACKPAATNMPPLQGLLGLYPRSYAYLRKHQPAFEKRKSAVYRNKPRFSIFGVGEYSFKPYKVAISGLYKQLNFTLVLSEAKPIMLDDTCYFVGFDDICDAVATWAILNSDISRRLIRSVTFIEDKRPYTKQTLMRVGLAEIAQDIFYDDISAQIRRTEDKLTEHFTRQVWDDFKDRITQPGLPIRYPSLTQQLSLF</sequence>
<proteinExistence type="predicted"/>
<evidence type="ECO:0000313" key="2">
    <source>
        <dbReference type="Proteomes" id="UP000663722"/>
    </source>
</evidence>
<evidence type="ECO:0000313" key="1">
    <source>
        <dbReference type="EMBL" id="QTA91615.1"/>
    </source>
</evidence>
<gene>
    <name evidence="1" type="ORF">dnm_076870</name>
</gene>
<accession>A0A975BUZ0</accession>
<dbReference type="AlphaFoldDB" id="A0A975BUZ0"/>
<organism evidence="1 2">
    <name type="scientific">Desulfonema magnum</name>
    <dbReference type="NCBI Taxonomy" id="45655"/>
    <lineage>
        <taxon>Bacteria</taxon>
        <taxon>Pseudomonadati</taxon>
        <taxon>Thermodesulfobacteriota</taxon>
        <taxon>Desulfobacteria</taxon>
        <taxon>Desulfobacterales</taxon>
        <taxon>Desulfococcaceae</taxon>
        <taxon>Desulfonema</taxon>
    </lineage>
</organism>